<protein>
    <submittedName>
        <fullName evidence="2">Uncharacterized protein</fullName>
    </submittedName>
</protein>
<evidence type="ECO:0000313" key="2">
    <source>
        <dbReference type="EMBL" id="MCD7109503.1"/>
    </source>
</evidence>
<dbReference type="RefSeq" id="WP_231814186.1">
    <property type="nucleotide sequence ID" value="NZ_JAJOZR010000006.1"/>
</dbReference>
<keyword evidence="3" id="KW-1185">Reference proteome</keyword>
<accession>A0A9X1NUE2</accession>
<dbReference type="AlphaFoldDB" id="A0A9X1NUE2"/>
<dbReference type="EMBL" id="JAJOZR010000006">
    <property type="protein sequence ID" value="MCD7109503.1"/>
    <property type="molecule type" value="Genomic_DNA"/>
</dbReference>
<sequence length="116" mass="12242">MMRLPLPNLPLLSLPLLTLPLLMAAPSAHASSDDAWAKLNLTVAQTCAAASGLKHAHVSEIVAFDDTLGKVATLVSGVFPQKALKGAHGKMLCIFDKTSGKAWIDEAKGWSAPDLR</sequence>
<organism evidence="2 3">
    <name type="scientific">Rhizobium quercicola</name>
    <dbReference type="NCBI Taxonomy" id="2901226"/>
    <lineage>
        <taxon>Bacteria</taxon>
        <taxon>Pseudomonadati</taxon>
        <taxon>Pseudomonadota</taxon>
        <taxon>Alphaproteobacteria</taxon>
        <taxon>Hyphomicrobiales</taxon>
        <taxon>Rhizobiaceae</taxon>
        <taxon>Rhizobium/Agrobacterium group</taxon>
        <taxon>Rhizobium</taxon>
    </lineage>
</organism>
<evidence type="ECO:0000313" key="3">
    <source>
        <dbReference type="Proteomes" id="UP001139089"/>
    </source>
</evidence>
<feature type="chain" id="PRO_5040965195" evidence="1">
    <location>
        <begin position="31"/>
        <end position="116"/>
    </location>
</feature>
<evidence type="ECO:0000256" key="1">
    <source>
        <dbReference type="SAM" id="SignalP"/>
    </source>
</evidence>
<proteinExistence type="predicted"/>
<comment type="caution">
    <text evidence="2">The sequence shown here is derived from an EMBL/GenBank/DDBJ whole genome shotgun (WGS) entry which is preliminary data.</text>
</comment>
<gene>
    <name evidence="2" type="ORF">LRX75_10645</name>
</gene>
<feature type="signal peptide" evidence="1">
    <location>
        <begin position="1"/>
        <end position="30"/>
    </location>
</feature>
<dbReference type="Proteomes" id="UP001139089">
    <property type="component" value="Unassembled WGS sequence"/>
</dbReference>
<name>A0A9X1NUE2_9HYPH</name>
<reference evidence="2" key="1">
    <citation type="submission" date="2021-12" db="EMBL/GenBank/DDBJ databases">
        <authorList>
            <person name="Li Y."/>
        </authorList>
    </citation>
    <scope>NUCLEOTIDE SEQUENCE</scope>
    <source>
        <strain evidence="2">DKSPLA3</strain>
    </source>
</reference>
<keyword evidence="1" id="KW-0732">Signal</keyword>